<accession>A0A9P0LLB4</accession>
<dbReference type="AlphaFoldDB" id="A0A9P0LLB4"/>
<comment type="caution">
    <text evidence="2">The sequence shown here is derived from an EMBL/GenBank/DDBJ whole genome shotgun (WGS) entry which is preliminary data.</text>
</comment>
<feature type="chain" id="PRO_5040219702" evidence="1">
    <location>
        <begin position="24"/>
        <end position="66"/>
    </location>
</feature>
<dbReference type="OrthoDB" id="270167at2759"/>
<dbReference type="EMBL" id="CAKOFQ010007278">
    <property type="protein sequence ID" value="CAH1997086.1"/>
    <property type="molecule type" value="Genomic_DNA"/>
</dbReference>
<feature type="signal peptide" evidence="1">
    <location>
        <begin position="1"/>
        <end position="23"/>
    </location>
</feature>
<evidence type="ECO:0000256" key="1">
    <source>
        <dbReference type="SAM" id="SignalP"/>
    </source>
</evidence>
<evidence type="ECO:0000313" key="2">
    <source>
        <dbReference type="EMBL" id="CAH1997086.1"/>
    </source>
</evidence>
<dbReference type="Proteomes" id="UP001152888">
    <property type="component" value="Unassembled WGS sequence"/>
</dbReference>
<organism evidence="2 3">
    <name type="scientific">Acanthoscelides obtectus</name>
    <name type="common">Bean weevil</name>
    <name type="synonym">Bruchus obtectus</name>
    <dbReference type="NCBI Taxonomy" id="200917"/>
    <lineage>
        <taxon>Eukaryota</taxon>
        <taxon>Metazoa</taxon>
        <taxon>Ecdysozoa</taxon>
        <taxon>Arthropoda</taxon>
        <taxon>Hexapoda</taxon>
        <taxon>Insecta</taxon>
        <taxon>Pterygota</taxon>
        <taxon>Neoptera</taxon>
        <taxon>Endopterygota</taxon>
        <taxon>Coleoptera</taxon>
        <taxon>Polyphaga</taxon>
        <taxon>Cucujiformia</taxon>
        <taxon>Chrysomeloidea</taxon>
        <taxon>Chrysomelidae</taxon>
        <taxon>Bruchinae</taxon>
        <taxon>Bruchini</taxon>
        <taxon>Acanthoscelides</taxon>
    </lineage>
</organism>
<name>A0A9P0LLB4_ACAOB</name>
<keyword evidence="1" id="KW-0732">Signal</keyword>
<protein>
    <submittedName>
        <fullName evidence="2">Uncharacterized protein</fullName>
    </submittedName>
</protein>
<gene>
    <name evidence="2" type="ORF">ACAOBT_LOCUS23531</name>
</gene>
<evidence type="ECO:0000313" key="3">
    <source>
        <dbReference type="Proteomes" id="UP001152888"/>
    </source>
</evidence>
<reference evidence="2" key="1">
    <citation type="submission" date="2022-03" db="EMBL/GenBank/DDBJ databases">
        <authorList>
            <person name="Sayadi A."/>
        </authorList>
    </citation>
    <scope>NUCLEOTIDE SEQUENCE</scope>
</reference>
<sequence>MGNLHNLAIIAALLFALYNLVSSTTTGMILVPVRTGQIVPAPQNGQDVYIVPASSIGSTYVTNSTG</sequence>
<keyword evidence="3" id="KW-1185">Reference proteome</keyword>
<proteinExistence type="predicted"/>